<dbReference type="EMBL" id="JBBNAG010000001">
    <property type="protein sequence ID" value="KAK9167200.1"/>
    <property type="molecule type" value="Genomic_DNA"/>
</dbReference>
<dbReference type="Proteomes" id="UP001419268">
    <property type="component" value="Unassembled WGS sequence"/>
</dbReference>
<name>A0AAP0Q4L3_9MAGN</name>
<sequence>MEQIEQENGETQGENSDTEVDSQSDDTVEVENDRTGQQDEFGEDDLFEENTLQSQIPLHIPSQTQQPQRSVVEIEIEAIQQLFQIKTDLGVSPFGSTDPGESRGKQIISEGVGTSTSSELEILYIGEG</sequence>
<proteinExistence type="predicted"/>
<evidence type="ECO:0000313" key="2">
    <source>
        <dbReference type="EMBL" id="KAK9167200.1"/>
    </source>
</evidence>
<comment type="caution">
    <text evidence="2">The sequence shown here is derived from an EMBL/GenBank/DDBJ whole genome shotgun (WGS) entry which is preliminary data.</text>
</comment>
<dbReference type="AlphaFoldDB" id="A0AAP0Q4L3"/>
<feature type="region of interest" description="Disordered" evidence="1">
    <location>
        <begin position="1"/>
        <end position="52"/>
    </location>
</feature>
<accession>A0AAP0Q4L3</accession>
<keyword evidence="3" id="KW-1185">Reference proteome</keyword>
<protein>
    <submittedName>
        <fullName evidence="2">Uncharacterized protein</fullName>
    </submittedName>
</protein>
<organism evidence="2 3">
    <name type="scientific">Stephania cephalantha</name>
    <dbReference type="NCBI Taxonomy" id="152367"/>
    <lineage>
        <taxon>Eukaryota</taxon>
        <taxon>Viridiplantae</taxon>
        <taxon>Streptophyta</taxon>
        <taxon>Embryophyta</taxon>
        <taxon>Tracheophyta</taxon>
        <taxon>Spermatophyta</taxon>
        <taxon>Magnoliopsida</taxon>
        <taxon>Ranunculales</taxon>
        <taxon>Menispermaceae</taxon>
        <taxon>Menispermoideae</taxon>
        <taxon>Cissampelideae</taxon>
        <taxon>Stephania</taxon>
    </lineage>
</organism>
<evidence type="ECO:0000313" key="3">
    <source>
        <dbReference type="Proteomes" id="UP001419268"/>
    </source>
</evidence>
<feature type="compositionally biased region" description="Acidic residues" evidence="1">
    <location>
        <begin position="16"/>
        <end position="30"/>
    </location>
</feature>
<gene>
    <name evidence="2" type="ORF">Scep_002391</name>
</gene>
<reference evidence="2 3" key="1">
    <citation type="submission" date="2024-01" db="EMBL/GenBank/DDBJ databases">
        <title>Genome assemblies of Stephania.</title>
        <authorList>
            <person name="Yang L."/>
        </authorList>
    </citation>
    <scope>NUCLEOTIDE SEQUENCE [LARGE SCALE GENOMIC DNA]</scope>
    <source>
        <strain evidence="2">JXDWG</strain>
        <tissue evidence="2">Leaf</tissue>
    </source>
</reference>
<evidence type="ECO:0000256" key="1">
    <source>
        <dbReference type="SAM" id="MobiDB-lite"/>
    </source>
</evidence>